<feature type="compositionally biased region" description="Polar residues" evidence="1">
    <location>
        <begin position="423"/>
        <end position="439"/>
    </location>
</feature>
<feature type="compositionally biased region" description="Polar residues" evidence="1">
    <location>
        <begin position="525"/>
        <end position="534"/>
    </location>
</feature>
<accession>A0A8T2QVC5</accession>
<keyword evidence="3" id="KW-1185">Reference proteome</keyword>
<dbReference type="AlphaFoldDB" id="A0A8T2QVC5"/>
<feature type="region of interest" description="Disordered" evidence="1">
    <location>
        <begin position="472"/>
        <end position="540"/>
    </location>
</feature>
<proteinExistence type="predicted"/>
<gene>
    <name evidence="2" type="ORF">KP509_32G048600</name>
</gene>
<comment type="caution">
    <text evidence="2">The sequence shown here is derived from an EMBL/GenBank/DDBJ whole genome shotgun (WGS) entry which is preliminary data.</text>
</comment>
<feature type="region of interest" description="Disordered" evidence="1">
    <location>
        <begin position="574"/>
        <end position="607"/>
    </location>
</feature>
<feature type="region of interest" description="Disordered" evidence="1">
    <location>
        <begin position="124"/>
        <end position="311"/>
    </location>
</feature>
<feature type="region of interest" description="Disordered" evidence="1">
    <location>
        <begin position="355"/>
        <end position="380"/>
    </location>
</feature>
<feature type="compositionally biased region" description="Basic and acidic residues" evidence="1">
    <location>
        <begin position="1"/>
        <end position="16"/>
    </location>
</feature>
<protein>
    <submittedName>
        <fullName evidence="2">Uncharacterized protein</fullName>
    </submittedName>
</protein>
<feature type="compositionally biased region" description="Low complexity" evidence="1">
    <location>
        <begin position="258"/>
        <end position="269"/>
    </location>
</feature>
<dbReference type="Proteomes" id="UP000825935">
    <property type="component" value="Chromosome 32"/>
</dbReference>
<evidence type="ECO:0000313" key="2">
    <source>
        <dbReference type="EMBL" id="KAH7287283.1"/>
    </source>
</evidence>
<evidence type="ECO:0000313" key="3">
    <source>
        <dbReference type="Proteomes" id="UP000825935"/>
    </source>
</evidence>
<feature type="compositionally biased region" description="Basic and acidic residues" evidence="1">
    <location>
        <begin position="43"/>
        <end position="52"/>
    </location>
</feature>
<feature type="region of interest" description="Disordered" evidence="1">
    <location>
        <begin position="410"/>
        <end position="454"/>
    </location>
</feature>
<organism evidence="2 3">
    <name type="scientific">Ceratopteris richardii</name>
    <name type="common">Triangle waterfern</name>
    <dbReference type="NCBI Taxonomy" id="49495"/>
    <lineage>
        <taxon>Eukaryota</taxon>
        <taxon>Viridiplantae</taxon>
        <taxon>Streptophyta</taxon>
        <taxon>Embryophyta</taxon>
        <taxon>Tracheophyta</taxon>
        <taxon>Polypodiopsida</taxon>
        <taxon>Polypodiidae</taxon>
        <taxon>Polypodiales</taxon>
        <taxon>Pteridineae</taxon>
        <taxon>Pteridaceae</taxon>
        <taxon>Parkerioideae</taxon>
        <taxon>Ceratopteris</taxon>
    </lineage>
</organism>
<feature type="compositionally biased region" description="Polar residues" evidence="1">
    <location>
        <begin position="124"/>
        <end position="140"/>
    </location>
</feature>
<feature type="compositionally biased region" description="Low complexity" evidence="1">
    <location>
        <begin position="203"/>
        <end position="227"/>
    </location>
</feature>
<name>A0A8T2QVC5_CERRI</name>
<feature type="region of interest" description="Disordered" evidence="1">
    <location>
        <begin position="1"/>
        <end position="96"/>
    </location>
</feature>
<sequence>MKSPNESRDIGHEANKQKGVKTNLVYRQVRDSEQRYSRNKKSPHIESKHVSLHDWTSLDSNEPNQHSVSQSINAKEEKTAPGKQQRPTPIHHPLGAWEPTAHEQRNLREVDSVYYQSGTHANKYSPCSSTGSFSESQDATGISPVTKEGPLKVSASPRESYAGRLTETSSSGGNIKVTFDTQKMQRHIQFSNGPYSSRTPEQVSFSSPHSASVSKPSRSSNVVPSSSHLSKDTRTLSGDYLLGHGEMASKDHDCQSTHSAGSGSWQSHSSAEHSKYPGRSGKASDKAREKKHSFSKQANNNANMNVSSSWVQKSYTPIHQGTDSKMGRRPFNNAPIHQGTDCKMGRRPFNDAPRQPEWLSTTPSQEFCRPSPQRTSSMVLPNKEGYSSLVAANISSEGSSRTMMNIQHNYQQQQLKSPRQYESRGNQMSALSTDSSRGNRNLHEKSNLKDSGSPFQAMVKDALKEQAGMKDANRVFPPPQRSAGAYRDSNKGNEMGWHAKEQPQAHGQESQIFSRFDVSSKDRAQNVQAQSTASPLHGGLFPYTPMQGKWGDIVDDPVEPYDYLQIRRESEKGAHFSQPYAGSEQGNSAVPDAKASRTMYQDPGHDRRMISNYGTKNLQKHMGLVRDQPTSEMSARKSVFERLGPKNNFQDSILGPPPKMHDSRGVLIASPDGAASSALPGASYKNFNAGFQDSQRPFQTPSAWCENPDNSREVGKEVVVQAYTEPKKRRGKRELYVPRGGS</sequence>
<reference evidence="2" key="1">
    <citation type="submission" date="2021-08" db="EMBL/GenBank/DDBJ databases">
        <title>WGS assembly of Ceratopteris richardii.</title>
        <authorList>
            <person name="Marchant D.B."/>
            <person name="Chen G."/>
            <person name="Jenkins J."/>
            <person name="Shu S."/>
            <person name="Leebens-Mack J."/>
            <person name="Grimwood J."/>
            <person name="Schmutz J."/>
            <person name="Soltis P."/>
            <person name="Soltis D."/>
            <person name="Chen Z.-H."/>
        </authorList>
    </citation>
    <scope>NUCLEOTIDE SEQUENCE</scope>
    <source>
        <strain evidence="2">Whitten #5841</strain>
        <tissue evidence="2">Leaf</tissue>
    </source>
</reference>
<feature type="compositionally biased region" description="Polar residues" evidence="1">
    <location>
        <begin position="57"/>
        <end position="73"/>
    </location>
</feature>
<evidence type="ECO:0000256" key="1">
    <source>
        <dbReference type="SAM" id="MobiDB-lite"/>
    </source>
</evidence>
<feature type="compositionally biased region" description="Polar residues" evidence="1">
    <location>
        <begin position="188"/>
        <end position="202"/>
    </location>
</feature>
<dbReference type="EMBL" id="CM035437">
    <property type="protein sequence ID" value="KAH7287283.1"/>
    <property type="molecule type" value="Genomic_DNA"/>
</dbReference>